<accession>A0AAQ2DAD6</accession>
<dbReference type="Proteomes" id="UP000310574">
    <property type="component" value="Unassembled WGS sequence"/>
</dbReference>
<reference evidence="1 2" key="1">
    <citation type="submission" date="2019-04" db="EMBL/GenBank/DDBJ databases">
        <title>Draft genome sequence of Pseudomonas sp. M7D1 isolated from rhizosphere of plant the flowery desert.</title>
        <authorList>
            <person name="Poblete-Morales M."/>
            <person name="Plaza N."/>
            <person name="Corsini G."/>
            <person name="Silva E."/>
        </authorList>
    </citation>
    <scope>NUCLEOTIDE SEQUENCE [LARGE SCALE GENOMIC DNA]</scope>
    <source>
        <strain evidence="1 2">M7D1</strain>
    </source>
</reference>
<evidence type="ECO:0000313" key="2">
    <source>
        <dbReference type="Proteomes" id="UP000310574"/>
    </source>
</evidence>
<comment type="caution">
    <text evidence="1">The sequence shown here is derived from an EMBL/GenBank/DDBJ whole genome shotgun (WGS) entry which is preliminary data.</text>
</comment>
<organism evidence="1 2">
    <name type="scientific">Pseudomonas atacamensis</name>
    <dbReference type="NCBI Taxonomy" id="2565368"/>
    <lineage>
        <taxon>Bacteria</taxon>
        <taxon>Pseudomonadati</taxon>
        <taxon>Pseudomonadota</taxon>
        <taxon>Gammaproteobacteria</taxon>
        <taxon>Pseudomonadales</taxon>
        <taxon>Pseudomonadaceae</taxon>
        <taxon>Pseudomonas</taxon>
    </lineage>
</organism>
<dbReference type="AlphaFoldDB" id="A0AAQ2DAD6"/>
<dbReference type="GO" id="GO:0008237">
    <property type="term" value="F:metallopeptidase activity"/>
    <property type="evidence" value="ECO:0007669"/>
    <property type="project" value="InterPro"/>
</dbReference>
<dbReference type="Gene3D" id="3.40.390.10">
    <property type="entry name" value="Collagenase (Catalytic Domain)"/>
    <property type="match status" value="1"/>
</dbReference>
<dbReference type="EMBL" id="SSBS01000005">
    <property type="protein sequence ID" value="THF29422.1"/>
    <property type="molecule type" value="Genomic_DNA"/>
</dbReference>
<dbReference type="InterPro" id="IPR024079">
    <property type="entry name" value="MetalloPept_cat_dom_sf"/>
</dbReference>
<proteinExistence type="predicted"/>
<gene>
    <name evidence="1" type="ORF">E5170_19760</name>
</gene>
<sequence>MNEVKKNKVFRPSKVALAEWKYRSAADATERDMVLRHLEDALNEYTEDHDIDWYGREVELQPGSSLHEIYNPGRLLLSELLKTGPVIGAIGREEAREHNGLVRITPEGKMEVRAVRGWVDLVAAQYFEYSQPTRSTVSLIADIAAVAGGFVWPDLDVTLDQWFKFHDIDLPDTKARISNLIGLFKFSPEVREPVAFWDHLQSGEQSHNALSEEQFADIRGATAKLMPKRKLLSALYNVTGRADISHETAAQRLVEFVAYPVSLDLARSYIKELNWYGVNDGETLSDNILRQLLMTAILLDLDPSIGHRHLVQRRDLYSPDNVERRPSEILEEYTEFVRNKRWVDPILAPLVVHLLLARNAPEFLVRKIPTEVTLGSIAWVKFCRAVVLVEAVKTGASRELTYAQIIAYGELEPVSEAQKHMRDLALIDPIVEWALLNRIISRAELEQAEETCTRRAIDAFEHHADQFAQLARAFSTPLPNRAEIARSQLRKAAPGCDTLDEKALSEKGGQQIMSMVELHQSGDLVTGQWDRRTVRLIVNGFLQPAINYNPAGLSLYQRYPRLLTIESCDEEMDRQLAVHFEAVNGGMMSAVKLALAHMPEADLQVFMNADIHFFTVRESASYVTTRRAGGPLNLGLEQETQQSRDAATGRFGVVMYTSDEDADLCYELFTSRAETRRNDALGAFIRRERKLQQRSRMSASANMTTPLSNTLTQSVPLNIRRYTHAAAEDASISSSMAIIDYFGALKAPAQSAQLQPGFYQKFNDPNVVRIAGFLAENRPFLNKTELRELVRVPTPLELSREEGERLLTYFIDLLVPFKKCIEDIASGEHNKMVDGVYGCLMDGIGLVGTVAGASSKALSISTRAISTTAKAARFTRLAFTSAISLFNPFDGVPSGLQAGGKLVHKGLLRFNKNTHDLITLARGQLHRISGRRQSYDLLEAADNAQFGLGSWRPRGATHEAVAVLAARSGDKWYSLNRRGNLWGKSLEGFVYQAPLQLPASPRTLPLSYTRKFIEQSLPRARAKIDNALEIFNRHDFKRDRDALMKIVFGDASQVSTDRLVNYLRLIRFDFAGFSLSNMVLDGLKINDTLASFDANNYQRWKDAGSSGDCAIAFVEVYTKNFNRHFVSMGLNHDVIADDLIHELFHASAQTDDVGYATDAVHASDSGQQLDVSVLLNLGAGCLAQSQSGADCHAPSRAFENADSLTLVTSLLSQLITDEVTFDQNMTVLDSALKASAGRAIGEPVVITLNKPR</sequence>
<dbReference type="RefSeq" id="WP_136493496.1">
    <property type="nucleotide sequence ID" value="NZ_SSBS01000005.1"/>
</dbReference>
<name>A0AAQ2DAD6_9PSED</name>
<protein>
    <submittedName>
        <fullName evidence="1">Uncharacterized protein</fullName>
    </submittedName>
</protein>
<evidence type="ECO:0000313" key="1">
    <source>
        <dbReference type="EMBL" id="THF29422.1"/>
    </source>
</evidence>